<dbReference type="GO" id="GO:0004301">
    <property type="term" value="F:epoxide hydrolase activity"/>
    <property type="evidence" value="ECO:0007669"/>
    <property type="project" value="TreeGrafter"/>
</dbReference>
<evidence type="ECO:0000313" key="4">
    <source>
        <dbReference type="EMBL" id="BBZ44229.1"/>
    </source>
</evidence>
<dbReference type="PRINTS" id="PR00111">
    <property type="entry name" value="ABHYDROLASE"/>
</dbReference>
<dbReference type="InterPro" id="IPR000073">
    <property type="entry name" value="AB_hydrolase_1"/>
</dbReference>
<dbReference type="InterPro" id="IPR029058">
    <property type="entry name" value="AB_hydrolase_fold"/>
</dbReference>
<gene>
    <name evidence="4" type="ORF">MPRM_15100</name>
</gene>
<protein>
    <recommendedName>
        <fullName evidence="3">AB hydrolase-1 domain-containing protein</fullName>
    </recommendedName>
</protein>
<sequence length="329" mass="35864">MVERVDPVALDGPDEGTTEHVFNASPPGRTHPGAGRVTGADVLRTLDRYRSRGARFSADGIASFVLDEGPPDAPAVVCVHGVPASAYLYRKVVPELAARGLRGIAMDLPGLGFAERPADGDYTWTGLGRWLLAAINALRLDRFHLVVHDIGGPVGFEVATAVPDRVRSLTLLNTVVEVESFHRPWPMEPFAHRGIGEAWLASMHVPGAFGAIMRLVGVSRRVPAVELACWLPLLFGDDGGRAFLKIMRGFELTAAKQQRYLDAVTRPPYPVQIVWGARDTMLPWRRYGVQAQHATGVRDPILLPGKHFLQEDFPAEIADAVHRLSTRGG</sequence>
<feature type="region of interest" description="Disordered" evidence="2">
    <location>
        <begin position="1"/>
        <end position="37"/>
    </location>
</feature>
<dbReference type="PRINTS" id="PR00412">
    <property type="entry name" value="EPOXHYDRLASE"/>
</dbReference>
<organism evidence="4 5">
    <name type="scientific">Mycobacterium parmense</name>
    <dbReference type="NCBI Taxonomy" id="185642"/>
    <lineage>
        <taxon>Bacteria</taxon>
        <taxon>Bacillati</taxon>
        <taxon>Actinomycetota</taxon>
        <taxon>Actinomycetes</taxon>
        <taxon>Mycobacteriales</taxon>
        <taxon>Mycobacteriaceae</taxon>
        <taxon>Mycobacterium</taxon>
        <taxon>Mycobacterium simiae complex</taxon>
    </lineage>
</organism>
<evidence type="ECO:0000313" key="5">
    <source>
        <dbReference type="Proteomes" id="UP000467105"/>
    </source>
</evidence>
<evidence type="ECO:0000259" key="3">
    <source>
        <dbReference type="Pfam" id="PF00561"/>
    </source>
</evidence>
<keyword evidence="1" id="KW-0378">Hydrolase</keyword>
<proteinExistence type="predicted"/>
<dbReference type="Pfam" id="PF00561">
    <property type="entry name" value="Abhydrolase_1"/>
    <property type="match status" value="1"/>
</dbReference>
<evidence type="ECO:0000256" key="1">
    <source>
        <dbReference type="ARBA" id="ARBA00022801"/>
    </source>
</evidence>
<dbReference type="InterPro" id="IPR051340">
    <property type="entry name" value="Haloalkane_dehalogenase"/>
</dbReference>
<dbReference type="AlphaFoldDB" id="A0A7I7YR93"/>
<evidence type="ECO:0000256" key="2">
    <source>
        <dbReference type="SAM" id="MobiDB-lite"/>
    </source>
</evidence>
<name>A0A7I7YR93_9MYCO</name>
<dbReference type="InterPro" id="IPR000639">
    <property type="entry name" value="Epox_hydrolase-like"/>
</dbReference>
<dbReference type="Proteomes" id="UP000467105">
    <property type="component" value="Chromosome"/>
</dbReference>
<dbReference type="PANTHER" id="PTHR42977">
    <property type="entry name" value="HYDROLASE-RELATED"/>
    <property type="match status" value="1"/>
</dbReference>
<dbReference type="RefSeq" id="WP_232066564.1">
    <property type="nucleotide sequence ID" value="NZ_AP022614.1"/>
</dbReference>
<dbReference type="SUPFAM" id="SSF53474">
    <property type="entry name" value="alpha/beta-Hydrolases"/>
    <property type="match status" value="1"/>
</dbReference>
<dbReference type="EMBL" id="AP022614">
    <property type="protein sequence ID" value="BBZ44229.1"/>
    <property type="molecule type" value="Genomic_DNA"/>
</dbReference>
<keyword evidence="5" id="KW-1185">Reference proteome</keyword>
<dbReference type="PANTHER" id="PTHR42977:SF3">
    <property type="entry name" value="AB HYDROLASE-1 DOMAIN-CONTAINING PROTEIN"/>
    <property type="match status" value="1"/>
</dbReference>
<feature type="domain" description="AB hydrolase-1" evidence="3">
    <location>
        <begin position="74"/>
        <end position="182"/>
    </location>
</feature>
<accession>A0A7I7YR93</accession>
<reference evidence="4 5" key="1">
    <citation type="journal article" date="2019" name="Emerg. Microbes Infect.">
        <title>Comprehensive subspecies identification of 175 nontuberculous mycobacteria species based on 7547 genomic profiles.</title>
        <authorList>
            <person name="Matsumoto Y."/>
            <person name="Kinjo T."/>
            <person name="Motooka D."/>
            <person name="Nabeya D."/>
            <person name="Jung N."/>
            <person name="Uechi K."/>
            <person name="Horii T."/>
            <person name="Iida T."/>
            <person name="Fujita J."/>
            <person name="Nakamura S."/>
        </authorList>
    </citation>
    <scope>NUCLEOTIDE SEQUENCE [LARGE SCALE GENOMIC DNA]</scope>
    <source>
        <strain evidence="4 5">JCM 14742</strain>
    </source>
</reference>
<dbReference type="Gene3D" id="3.40.50.1820">
    <property type="entry name" value="alpha/beta hydrolase"/>
    <property type="match status" value="1"/>
</dbReference>